<dbReference type="GO" id="GO:0016787">
    <property type="term" value="F:hydrolase activity"/>
    <property type="evidence" value="ECO:0007669"/>
    <property type="project" value="UniProtKB-KW"/>
</dbReference>
<evidence type="ECO:0000313" key="8">
    <source>
        <dbReference type="EMBL" id="HIU21635.1"/>
    </source>
</evidence>
<reference evidence="8" key="2">
    <citation type="journal article" date="2021" name="PeerJ">
        <title>Extensive microbial diversity within the chicken gut microbiome revealed by metagenomics and culture.</title>
        <authorList>
            <person name="Gilroy R."/>
            <person name="Ravi A."/>
            <person name="Getino M."/>
            <person name="Pursley I."/>
            <person name="Horton D.L."/>
            <person name="Alikhan N.F."/>
            <person name="Baker D."/>
            <person name="Gharbi K."/>
            <person name="Hall N."/>
            <person name="Watson M."/>
            <person name="Adriaenssens E.M."/>
            <person name="Foster-Nyarko E."/>
            <person name="Jarju S."/>
            <person name="Secka A."/>
            <person name="Antonio M."/>
            <person name="Oren A."/>
            <person name="Chaudhuri R.R."/>
            <person name="La Ragione R."/>
            <person name="Hildebrand F."/>
            <person name="Pallen M.J."/>
        </authorList>
    </citation>
    <scope>NUCLEOTIDE SEQUENCE</scope>
    <source>
        <strain evidence="8">1063</strain>
    </source>
</reference>
<reference evidence="8" key="1">
    <citation type="submission" date="2020-10" db="EMBL/GenBank/DDBJ databases">
        <authorList>
            <person name="Gilroy R."/>
        </authorList>
    </citation>
    <scope>NUCLEOTIDE SEQUENCE</scope>
    <source>
        <strain evidence="8">1063</strain>
    </source>
</reference>
<dbReference type="EMBL" id="DVMN01000096">
    <property type="protein sequence ID" value="HIU21635.1"/>
    <property type="molecule type" value="Genomic_DNA"/>
</dbReference>
<comment type="similarity">
    <text evidence="5">Belongs to the YicC/YloC family.</text>
</comment>
<evidence type="ECO:0000256" key="4">
    <source>
        <dbReference type="ARBA" id="ARBA00022801"/>
    </source>
</evidence>
<dbReference type="PANTHER" id="PTHR30636:SF3">
    <property type="entry name" value="UPF0701 PROTEIN YICC"/>
    <property type="match status" value="1"/>
</dbReference>
<dbReference type="Proteomes" id="UP000824088">
    <property type="component" value="Unassembled WGS sequence"/>
</dbReference>
<evidence type="ECO:0000256" key="5">
    <source>
        <dbReference type="ARBA" id="ARBA00035648"/>
    </source>
</evidence>
<dbReference type="Pfam" id="PF03755">
    <property type="entry name" value="YicC-like_N"/>
    <property type="match status" value="1"/>
</dbReference>
<proteinExistence type="inferred from homology"/>
<feature type="domain" description="Endoribonuclease YicC-like N-terminal" evidence="6">
    <location>
        <begin position="1"/>
        <end position="155"/>
    </location>
</feature>
<dbReference type="InterPro" id="IPR005229">
    <property type="entry name" value="YicC/YloC-like"/>
</dbReference>
<comment type="caution">
    <text evidence="8">The sequence shown here is derived from an EMBL/GenBank/DDBJ whole genome shotgun (WGS) entry which is preliminary data.</text>
</comment>
<evidence type="ECO:0000256" key="1">
    <source>
        <dbReference type="ARBA" id="ARBA00001968"/>
    </source>
</evidence>
<keyword evidence="4" id="KW-0378">Hydrolase</keyword>
<dbReference type="GO" id="GO:0004521">
    <property type="term" value="F:RNA endonuclease activity"/>
    <property type="evidence" value="ECO:0007669"/>
    <property type="project" value="InterPro"/>
</dbReference>
<accession>A0A9D1L2G2</accession>
<dbReference type="InterPro" id="IPR013551">
    <property type="entry name" value="YicC-like_C"/>
</dbReference>
<sequence>MRSMTGYGKGTASSDGRTMTVEIKTVNHKFFDWGMKMPKGFLFAEDDAKKEVAKVVARGHADVFLTYREEAGKAAEYRVDAELASKYVATASGLASLTGVPCDVTATALMKNPDIVTLEAAEADDEELKALLLAALGEALDGLVAMREREGAALAADISAKLDSMSASLAKIEATAPEVVTDYRNKLTARITEALGSAVPDMARIATEVALFADKCAVDEEISRLGAHIKAMRGYLKADGPVGRKLDFLVQEMNREANTIGSKANDLRITEEVLALKNDIEKIREQAQNVE</sequence>
<evidence type="ECO:0000313" key="9">
    <source>
        <dbReference type="Proteomes" id="UP000824088"/>
    </source>
</evidence>
<name>A0A9D1L2G2_9FIRM</name>
<evidence type="ECO:0000256" key="2">
    <source>
        <dbReference type="ARBA" id="ARBA00022722"/>
    </source>
</evidence>
<dbReference type="PANTHER" id="PTHR30636">
    <property type="entry name" value="UPF0701 PROTEIN YICC"/>
    <property type="match status" value="1"/>
</dbReference>
<evidence type="ECO:0000256" key="3">
    <source>
        <dbReference type="ARBA" id="ARBA00022759"/>
    </source>
</evidence>
<dbReference type="NCBIfam" id="TIGR00255">
    <property type="entry name" value="YicC/YloC family endoribonuclease"/>
    <property type="match status" value="1"/>
</dbReference>
<keyword evidence="2" id="KW-0540">Nuclease</keyword>
<protein>
    <submittedName>
        <fullName evidence="8">YicC family protein</fullName>
    </submittedName>
</protein>
<keyword evidence="3" id="KW-0255">Endonuclease</keyword>
<organism evidence="8 9">
    <name type="scientific">Candidatus Limadaptatus stercorigallinarum</name>
    <dbReference type="NCBI Taxonomy" id="2840845"/>
    <lineage>
        <taxon>Bacteria</taxon>
        <taxon>Bacillati</taxon>
        <taxon>Bacillota</taxon>
        <taxon>Clostridia</taxon>
        <taxon>Eubacteriales</taxon>
        <taxon>Candidatus Limadaptatus</taxon>
    </lineage>
</organism>
<feature type="domain" description="Endoribonuclease YicC-like C-terminal" evidence="7">
    <location>
        <begin position="172"/>
        <end position="291"/>
    </location>
</feature>
<dbReference type="InterPro" id="IPR013527">
    <property type="entry name" value="YicC-like_N"/>
</dbReference>
<comment type="cofactor">
    <cofactor evidence="1">
        <name>a divalent metal cation</name>
        <dbReference type="ChEBI" id="CHEBI:60240"/>
    </cofactor>
</comment>
<evidence type="ECO:0000259" key="7">
    <source>
        <dbReference type="Pfam" id="PF08340"/>
    </source>
</evidence>
<dbReference type="Pfam" id="PF08340">
    <property type="entry name" value="YicC-like_C"/>
    <property type="match status" value="1"/>
</dbReference>
<gene>
    <name evidence="8" type="ORF">IAD51_05345</name>
</gene>
<dbReference type="AlphaFoldDB" id="A0A9D1L2G2"/>
<evidence type="ECO:0000259" key="6">
    <source>
        <dbReference type="Pfam" id="PF03755"/>
    </source>
</evidence>